<dbReference type="SUPFAM" id="SSF160104">
    <property type="entry name" value="Acetoacetate decarboxylase-like"/>
    <property type="match status" value="1"/>
</dbReference>
<dbReference type="EMBL" id="KZ302016">
    <property type="protein sequence ID" value="PFH49917.1"/>
    <property type="molecule type" value="Genomic_DNA"/>
</dbReference>
<dbReference type="InterPro" id="IPR023375">
    <property type="entry name" value="ADC_dom_sf"/>
</dbReference>
<gene>
    <name evidence="1" type="ORF">AMATHDRAFT_41226</name>
</gene>
<dbReference type="OrthoDB" id="9970474at2759"/>
<evidence type="ECO:0000313" key="1">
    <source>
        <dbReference type="EMBL" id="PFH49917.1"/>
    </source>
</evidence>
<proteinExistence type="predicted"/>
<keyword evidence="2" id="KW-1185">Reference proteome</keyword>
<organism evidence="1 2">
    <name type="scientific">Amanita thiersii Skay4041</name>
    <dbReference type="NCBI Taxonomy" id="703135"/>
    <lineage>
        <taxon>Eukaryota</taxon>
        <taxon>Fungi</taxon>
        <taxon>Dikarya</taxon>
        <taxon>Basidiomycota</taxon>
        <taxon>Agaricomycotina</taxon>
        <taxon>Agaricomycetes</taxon>
        <taxon>Agaricomycetidae</taxon>
        <taxon>Agaricales</taxon>
        <taxon>Pluteineae</taxon>
        <taxon>Amanitaceae</taxon>
        <taxon>Amanita</taxon>
    </lineage>
</organism>
<protein>
    <submittedName>
        <fullName evidence="1">Uncharacterized protein</fullName>
    </submittedName>
</protein>
<accession>A0A2A9NNR8</accession>
<dbReference type="AlphaFoldDB" id="A0A2A9NNR8"/>
<reference evidence="1 2" key="1">
    <citation type="submission" date="2014-02" db="EMBL/GenBank/DDBJ databases">
        <title>Transposable element dynamics among asymbiotic and ectomycorrhizal Amanita fungi.</title>
        <authorList>
            <consortium name="DOE Joint Genome Institute"/>
            <person name="Hess J."/>
            <person name="Skrede I."/>
            <person name="Wolfe B."/>
            <person name="LaButti K."/>
            <person name="Ohm R.A."/>
            <person name="Grigoriev I.V."/>
            <person name="Pringle A."/>
        </authorList>
    </citation>
    <scope>NUCLEOTIDE SEQUENCE [LARGE SCALE GENOMIC DNA]</scope>
    <source>
        <strain evidence="1 2">SKay4041</strain>
    </source>
</reference>
<evidence type="ECO:0000313" key="2">
    <source>
        <dbReference type="Proteomes" id="UP000242287"/>
    </source>
</evidence>
<dbReference type="Proteomes" id="UP000242287">
    <property type="component" value="Unassembled WGS sequence"/>
</dbReference>
<sequence>MSVGSPIPFLGQSWSFEIPVPPSLAALPNGWVDPVDEKYLSAGGHFTGGISSVRFATYTGSIWGPYYELIYNPGNWNFSDGSDGKRGTRLFVSSETAAERGAKYTNMPKHFALFSIVEDVKTTRLSVSLPNSTTPIFDVTVKHPLTEPVYFTMNITRIQPPIAESASGNKCVLAKATHNGKKREFEYELGLKDGLGDGVNFPAVEPPSKRGIAVQPMTVVVTEMRDIDCLD</sequence>
<name>A0A2A9NNR8_9AGAR</name>